<feature type="transmembrane region" description="Helical" evidence="7">
    <location>
        <begin position="728"/>
        <end position="750"/>
    </location>
</feature>
<keyword evidence="2" id="KW-1003">Cell membrane</keyword>
<dbReference type="GO" id="GO:0022857">
    <property type="term" value="F:transmembrane transporter activity"/>
    <property type="evidence" value="ECO:0007669"/>
    <property type="project" value="TreeGrafter"/>
</dbReference>
<dbReference type="PANTHER" id="PTHR30572">
    <property type="entry name" value="MEMBRANE COMPONENT OF TRANSPORTER-RELATED"/>
    <property type="match status" value="1"/>
</dbReference>
<feature type="transmembrane region" description="Helical" evidence="7">
    <location>
        <begin position="358"/>
        <end position="379"/>
    </location>
</feature>
<comment type="caution">
    <text evidence="9">The sequence shown here is derived from an EMBL/GenBank/DDBJ whole genome shotgun (WGS) entry which is preliminary data.</text>
</comment>
<feature type="transmembrane region" description="Helical" evidence="7">
    <location>
        <begin position="643"/>
        <end position="663"/>
    </location>
</feature>
<feature type="transmembrane region" description="Helical" evidence="7">
    <location>
        <begin position="407"/>
        <end position="428"/>
    </location>
</feature>
<evidence type="ECO:0000256" key="7">
    <source>
        <dbReference type="SAM" id="Phobius"/>
    </source>
</evidence>
<feature type="transmembrane region" description="Helical" evidence="7">
    <location>
        <begin position="293"/>
        <end position="314"/>
    </location>
</feature>
<organism evidence="9 10">
    <name type="scientific">Labedaea rhizosphaerae</name>
    <dbReference type="NCBI Taxonomy" id="598644"/>
    <lineage>
        <taxon>Bacteria</taxon>
        <taxon>Bacillati</taxon>
        <taxon>Actinomycetota</taxon>
        <taxon>Actinomycetes</taxon>
        <taxon>Pseudonocardiales</taxon>
        <taxon>Pseudonocardiaceae</taxon>
        <taxon>Labedaea</taxon>
    </lineage>
</organism>
<dbReference type="EMBL" id="SNXZ01000001">
    <property type="protein sequence ID" value="TDQ05546.1"/>
    <property type="molecule type" value="Genomic_DNA"/>
</dbReference>
<dbReference type="PANTHER" id="PTHR30572:SF4">
    <property type="entry name" value="ABC TRANSPORTER PERMEASE YTRF"/>
    <property type="match status" value="1"/>
</dbReference>
<dbReference type="InterPro" id="IPR050250">
    <property type="entry name" value="Macrolide_Exporter_MacB"/>
</dbReference>
<feature type="domain" description="ABC3 transporter permease C-terminal" evidence="8">
    <location>
        <begin position="204"/>
        <end position="317"/>
    </location>
</feature>
<dbReference type="InterPro" id="IPR003838">
    <property type="entry name" value="ABC3_permease_C"/>
</dbReference>
<evidence type="ECO:0000256" key="5">
    <source>
        <dbReference type="ARBA" id="ARBA00023136"/>
    </source>
</evidence>
<evidence type="ECO:0000256" key="3">
    <source>
        <dbReference type="ARBA" id="ARBA00022692"/>
    </source>
</evidence>
<proteinExistence type="inferred from homology"/>
<evidence type="ECO:0000256" key="6">
    <source>
        <dbReference type="ARBA" id="ARBA00038076"/>
    </source>
</evidence>
<gene>
    <name evidence="9" type="ORF">EV186_1011520</name>
</gene>
<name>A0A4R6SM19_LABRH</name>
<feature type="transmembrane region" description="Helical" evidence="7">
    <location>
        <begin position="29"/>
        <end position="49"/>
    </location>
</feature>
<dbReference type="GO" id="GO:0005886">
    <property type="term" value="C:plasma membrane"/>
    <property type="evidence" value="ECO:0007669"/>
    <property type="project" value="UniProtKB-SubCell"/>
</dbReference>
<reference evidence="9 10" key="1">
    <citation type="submission" date="2019-03" db="EMBL/GenBank/DDBJ databases">
        <title>Genomic Encyclopedia of Type Strains, Phase IV (KMG-IV): sequencing the most valuable type-strain genomes for metagenomic binning, comparative biology and taxonomic classification.</title>
        <authorList>
            <person name="Goeker M."/>
        </authorList>
    </citation>
    <scope>NUCLEOTIDE SEQUENCE [LARGE SCALE GENOMIC DNA]</scope>
    <source>
        <strain evidence="9 10">DSM 45361</strain>
    </source>
</reference>
<feature type="transmembrane region" description="Helical" evidence="7">
    <location>
        <begin position="251"/>
        <end position="273"/>
    </location>
</feature>
<dbReference type="Proteomes" id="UP000295444">
    <property type="component" value="Unassembled WGS sequence"/>
</dbReference>
<feature type="transmembrane region" description="Helical" evidence="7">
    <location>
        <begin position="335"/>
        <end position="352"/>
    </location>
</feature>
<feature type="transmembrane region" description="Helical" evidence="7">
    <location>
        <begin position="196"/>
        <end position="219"/>
    </location>
</feature>
<accession>A0A4R6SM19</accession>
<feature type="domain" description="ABC3 transporter permease C-terminal" evidence="8">
    <location>
        <begin position="647"/>
        <end position="754"/>
    </location>
</feature>
<sequence>MNGWLRDLAMGLRLSVGGSRSTKTGIARLLMSTVGIGLAVFVLLVAVAAPNMLHARDSRQTGMYPSGEKVAGVAPTKVVMTSTYLRSDRIQELYLQGTGPNSPKPPGVDRLPAVGEVMVSPALADLLAGPDGALFAPRVPGRVVGVIDKSGVVDPGEFVLYAGANLPSADPEDGSMAEEVYKFGFRTTVEASDPRLLTMITVGVVVLLFPVLVLVAVSSRIAGAERDRRLAALRLVGADRRQVNRIAAAESLAGSGTGLVLGIGLFLLFRATIEHLRMIDLGFYTEDVSPPWLAVLLVILAVPALAVGTSLVSLRRTVIEPLGVVRRAPKIKRRLWWRILPPAAGVALILMVGDSSPWGLAAGAVLLLLGIPLLLPWLLDRGLRGFRGGSPSTQLAVRRLQLDTGTATRVVAGLSVVLAGAIAIQGVLAAEAKSFALPEGASLGASVPDLLRINPDEGVAEQAVQLTRGVSGVRDVAITQMFGVQGPQDSYYSVLLVDCADIHRVLAVHSCKDGDAFTPTGGAPEYSGQVAQPVDGTVTGADHEDVPWHVPANVRPAPRLPVDPNDPTSDSYVSLVVTPGAMPAKRPMLYSTVTAQVDPASPDVQDRVRNALAPLQWKVSVSRVSRDRLSDDQASFLVVRNGLLGGSLFTLLLAGVCLLVVALEQMRERRRAIAALSATGVPIRTLAKSILIQTAIPVAAGVLVAVVAGLGLSALVFPLVREPFTIDWGAVGFLSGAAALLIIAVTGLTLPSLRSAARLEALRSE</sequence>
<evidence type="ECO:0000313" key="9">
    <source>
        <dbReference type="EMBL" id="TDQ05546.1"/>
    </source>
</evidence>
<comment type="subcellular location">
    <subcellularLocation>
        <location evidence="1">Cell membrane</location>
        <topology evidence="1">Multi-pass membrane protein</topology>
    </subcellularLocation>
</comment>
<dbReference type="AlphaFoldDB" id="A0A4R6SM19"/>
<evidence type="ECO:0000256" key="2">
    <source>
        <dbReference type="ARBA" id="ARBA00022475"/>
    </source>
</evidence>
<keyword evidence="5 7" id="KW-0472">Membrane</keyword>
<evidence type="ECO:0000256" key="1">
    <source>
        <dbReference type="ARBA" id="ARBA00004651"/>
    </source>
</evidence>
<dbReference type="Pfam" id="PF02687">
    <property type="entry name" value="FtsX"/>
    <property type="match status" value="2"/>
</dbReference>
<evidence type="ECO:0000259" key="8">
    <source>
        <dbReference type="Pfam" id="PF02687"/>
    </source>
</evidence>
<feature type="transmembrane region" description="Helical" evidence="7">
    <location>
        <begin position="694"/>
        <end position="716"/>
    </location>
</feature>
<dbReference type="RefSeq" id="WP_133848270.1">
    <property type="nucleotide sequence ID" value="NZ_SNXZ01000001.1"/>
</dbReference>
<evidence type="ECO:0000256" key="4">
    <source>
        <dbReference type="ARBA" id="ARBA00022989"/>
    </source>
</evidence>
<dbReference type="OrthoDB" id="3654456at2"/>
<evidence type="ECO:0000313" key="10">
    <source>
        <dbReference type="Proteomes" id="UP000295444"/>
    </source>
</evidence>
<protein>
    <submittedName>
        <fullName evidence="9">FtsX-like permease family protein</fullName>
    </submittedName>
</protein>
<keyword evidence="4 7" id="KW-1133">Transmembrane helix</keyword>
<keyword evidence="10" id="KW-1185">Reference proteome</keyword>
<keyword evidence="3 7" id="KW-0812">Transmembrane</keyword>
<comment type="similarity">
    <text evidence="6">Belongs to the ABC-4 integral membrane protein family.</text>
</comment>